<dbReference type="GO" id="GO:0007165">
    <property type="term" value="P:signal transduction"/>
    <property type="evidence" value="ECO:0007669"/>
    <property type="project" value="UniProtKB-KW"/>
</dbReference>
<dbReference type="PROSITE" id="PS50111">
    <property type="entry name" value="CHEMOTAXIS_TRANSDUC_2"/>
    <property type="match status" value="1"/>
</dbReference>
<dbReference type="PRINTS" id="PR00260">
    <property type="entry name" value="CHEMTRNSDUCR"/>
</dbReference>
<dbReference type="STRING" id="316058.RPB_1072"/>
<dbReference type="SMART" id="SM00283">
    <property type="entry name" value="MA"/>
    <property type="match status" value="1"/>
</dbReference>
<dbReference type="KEGG" id="rpb:RPB_1072"/>
<dbReference type="SUPFAM" id="SSF58104">
    <property type="entry name" value="Methyl-accepting chemotaxis protein (MCP) signaling domain"/>
    <property type="match status" value="1"/>
</dbReference>
<dbReference type="RefSeq" id="WP_011439971.1">
    <property type="nucleotide sequence ID" value="NC_007778.1"/>
</dbReference>
<dbReference type="InterPro" id="IPR004089">
    <property type="entry name" value="MCPsignal_dom"/>
</dbReference>
<dbReference type="GO" id="GO:0004888">
    <property type="term" value="F:transmembrane signaling receptor activity"/>
    <property type="evidence" value="ECO:0007669"/>
    <property type="project" value="InterPro"/>
</dbReference>
<keyword evidence="1 3" id="KW-0807">Transducer</keyword>
<evidence type="ECO:0000313" key="5">
    <source>
        <dbReference type="EMBL" id="ABD05782.1"/>
    </source>
</evidence>
<dbReference type="PANTHER" id="PTHR32089">
    <property type="entry name" value="METHYL-ACCEPTING CHEMOTAXIS PROTEIN MCPB"/>
    <property type="match status" value="1"/>
</dbReference>
<dbReference type="Proteomes" id="UP000008809">
    <property type="component" value="Chromosome"/>
</dbReference>
<dbReference type="InterPro" id="IPR004090">
    <property type="entry name" value="Chemotax_Me-accpt_rcpt"/>
</dbReference>
<dbReference type="AlphaFoldDB" id="Q2J178"/>
<gene>
    <name evidence="5" type="ordered locus">RPB_1072</name>
</gene>
<proteinExistence type="inferred from homology"/>
<sequence>MNYPTAALSLQAVALVAAALAFIGVTGTARRIEQARDVCRRVADGDFEARILHIPTSGRLGEMLGAINDVVDDCDAFVREATASMHAVQHHHYFRRILPGGLHGALLRGATTINHATDSIEARIRSFDQQAAGLERAVSDVVGALDEDSSGMRDTASNLTRGASTTRESLTAVAVASEQASGNMRSVANATAGLSSSARAVGADIGRSSEIVSRAVTRVSEASADVAKLRDVAERISQVVKSIETIASQTNLLALNATIEAARAGDAGRGFAVVAHEVKSLAEQTAKFTGEIEAQVDHVHGAADAVSTSIGEIGAVMTEVVGITGTIAEAAEAQSVATAEIAQNIEQAFAMVSDIASSIQTVTATARETESYAAATMTTSNHLSSNSGTLARQIRDYLDQVRKDLIEQNAA</sequence>
<dbReference type="GO" id="GO:0016020">
    <property type="term" value="C:membrane"/>
    <property type="evidence" value="ECO:0007669"/>
    <property type="project" value="InterPro"/>
</dbReference>
<evidence type="ECO:0000256" key="3">
    <source>
        <dbReference type="PROSITE-ProRule" id="PRU00284"/>
    </source>
</evidence>
<protein>
    <submittedName>
        <fullName evidence="5">Methyl-accepting chemotaxis sensory transducer</fullName>
    </submittedName>
</protein>
<evidence type="ECO:0000313" key="6">
    <source>
        <dbReference type="Proteomes" id="UP000008809"/>
    </source>
</evidence>
<accession>Q2J178</accession>
<feature type="domain" description="Methyl-accepting transducer" evidence="4">
    <location>
        <begin position="141"/>
        <end position="370"/>
    </location>
</feature>
<dbReference type="PANTHER" id="PTHR32089:SF112">
    <property type="entry name" value="LYSOZYME-LIKE PROTEIN-RELATED"/>
    <property type="match status" value="1"/>
</dbReference>
<dbReference type="Gene3D" id="1.10.287.950">
    <property type="entry name" value="Methyl-accepting chemotaxis protein"/>
    <property type="match status" value="1"/>
</dbReference>
<dbReference type="eggNOG" id="COG0840">
    <property type="taxonomic scope" value="Bacteria"/>
</dbReference>
<evidence type="ECO:0000256" key="1">
    <source>
        <dbReference type="ARBA" id="ARBA00023224"/>
    </source>
</evidence>
<name>Q2J178_RHOP2</name>
<organism evidence="5 6">
    <name type="scientific">Rhodopseudomonas palustris (strain HaA2)</name>
    <dbReference type="NCBI Taxonomy" id="316058"/>
    <lineage>
        <taxon>Bacteria</taxon>
        <taxon>Pseudomonadati</taxon>
        <taxon>Pseudomonadota</taxon>
        <taxon>Alphaproteobacteria</taxon>
        <taxon>Hyphomicrobiales</taxon>
        <taxon>Nitrobacteraceae</taxon>
        <taxon>Rhodopseudomonas</taxon>
    </lineage>
</organism>
<reference evidence="5 6" key="1">
    <citation type="submission" date="2006-01" db="EMBL/GenBank/DDBJ databases">
        <title>Complete sequence of Rhodopseudomonas palustris HaA2.</title>
        <authorList>
            <consortium name="US DOE Joint Genome Institute"/>
            <person name="Copeland A."/>
            <person name="Lucas S."/>
            <person name="Lapidus A."/>
            <person name="Barry K."/>
            <person name="Detter J.C."/>
            <person name="Glavina T."/>
            <person name="Hammon N."/>
            <person name="Israni S."/>
            <person name="Pitluck S."/>
            <person name="Chain P."/>
            <person name="Malfatti S."/>
            <person name="Shin M."/>
            <person name="Vergez L."/>
            <person name="Schmutz J."/>
            <person name="Larimer F."/>
            <person name="Land M."/>
            <person name="Hauser L."/>
            <person name="Pelletier D.A."/>
            <person name="Kyrpides N."/>
            <person name="Anderson I."/>
            <person name="Oda Y."/>
            <person name="Harwood C.S."/>
            <person name="Richardson P."/>
        </authorList>
    </citation>
    <scope>NUCLEOTIDE SEQUENCE [LARGE SCALE GENOMIC DNA]</scope>
    <source>
        <strain evidence="5 6">HaA2</strain>
    </source>
</reference>
<keyword evidence="6" id="KW-1185">Reference proteome</keyword>
<evidence type="ECO:0000256" key="2">
    <source>
        <dbReference type="ARBA" id="ARBA00029447"/>
    </source>
</evidence>
<dbReference type="GO" id="GO:0006935">
    <property type="term" value="P:chemotaxis"/>
    <property type="evidence" value="ECO:0007669"/>
    <property type="project" value="InterPro"/>
</dbReference>
<comment type="similarity">
    <text evidence="2">Belongs to the methyl-accepting chemotaxis (MCP) protein family.</text>
</comment>
<dbReference type="Pfam" id="PF00015">
    <property type="entry name" value="MCPsignal"/>
    <property type="match status" value="1"/>
</dbReference>
<dbReference type="EMBL" id="CP000250">
    <property type="protein sequence ID" value="ABD05782.1"/>
    <property type="molecule type" value="Genomic_DNA"/>
</dbReference>
<evidence type="ECO:0000259" key="4">
    <source>
        <dbReference type="PROSITE" id="PS50111"/>
    </source>
</evidence>
<dbReference type="HOGENOM" id="CLU_000445_107_27_5"/>